<evidence type="ECO:0000259" key="7">
    <source>
        <dbReference type="PROSITE" id="PS50262"/>
    </source>
</evidence>
<dbReference type="Pfam" id="PF13853">
    <property type="entry name" value="7tm_4"/>
    <property type="match status" value="1"/>
</dbReference>
<dbReference type="PRINTS" id="PR00237">
    <property type="entry name" value="GPCRRHODOPSN"/>
</dbReference>
<keyword evidence="4 6" id="KW-0472">Membrane</keyword>
<dbReference type="GO" id="GO:0005886">
    <property type="term" value="C:plasma membrane"/>
    <property type="evidence" value="ECO:0007669"/>
    <property type="project" value="UniProtKB-SubCell"/>
</dbReference>
<feature type="transmembrane region" description="Helical" evidence="6">
    <location>
        <begin position="290"/>
        <end position="314"/>
    </location>
</feature>
<dbReference type="Ensembl" id="ENSLACT00000007568.1">
    <property type="protein sequence ID" value="ENSLACP00000007505.1"/>
    <property type="gene ID" value="ENSLACG00000006654.1"/>
</dbReference>
<dbReference type="PANTHER" id="PTHR26451:SF869">
    <property type="entry name" value="OLFACTORY RECEPTOR 530-RELATED"/>
    <property type="match status" value="1"/>
</dbReference>
<dbReference type="EMBL" id="AFYH01137842">
    <property type="status" value="NOT_ANNOTATED_CDS"/>
    <property type="molecule type" value="Genomic_DNA"/>
</dbReference>
<feature type="transmembrane region" description="Helical" evidence="6">
    <location>
        <begin position="20"/>
        <end position="43"/>
    </location>
</feature>
<dbReference type="HOGENOM" id="CLU_012526_0_1_1"/>
<dbReference type="GO" id="GO:0005549">
    <property type="term" value="F:odorant binding"/>
    <property type="evidence" value="ECO:0007669"/>
    <property type="project" value="TreeGrafter"/>
</dbReference>
<dbReference type="InParanoid" id="H3ACY4"/>
<dbReference type="Proteomes" id="UP000008672">
    <property type="component" value="Unassembled WGS sequence"/>
</dbReference>
<evidence type="ECO:0000256" key="4">
    <source>
        <dbReference type="ARBA" id="ARBA00023136"/>
    </source>
</evidence>
<keyword evidence="9" id="KW-1185">Reference proteome</keyword>
<dbReference type="eggNOG" id="ENOG502QW4X">
    <property type="taxonomic scope" value="Eukaryota"/>
</dbReference>
<evidence type="ECO:0000256" key="6">
    <source>
        <dbReference type="SAM" id="Phobius"/>
    </source>
</evidence>
<evidence type="ECO:0000256" key="3">
    <source>
        <dbReference type="ARBA" id="ARBA00022989"/>
    </source>
</evidence>
<feature type="transmembrane region" description="Helical" evidence="6">
    <location>
        <begin position="194"/>
        <end position="213"/>
    </location>
</feature>
<dbReference type="FunCoup" id="H3ACY4">
    <property type="interactions" value="497"/>
</dbReference>
<protein>
    <submittedName>
        <fullName evidence="8">Odorant receptor, family 40, subfamily A, member 1</fullName>
    </submittedName>
</protein>
<reference evidence="8" key="2">
    <citation type="submission" date="2025-08" db="UniProtKB">
        <authorList>
            <consortium name="Ensembl"/>
        </authorList>
    </citation>
    <scope>IDENTIFICATION</scope>
</reference>
<dbReference type="PRINTS" id="PR00245">
    <property type="entry name" value="OLFACTORYR"/>
</dbReference>
<dbReference type="GO" id="GO:0004930">
    <property type="term" value="F:G protein-coupled receptor activity"/>
    <property type="evidence" value="ECO:0007669"/>
    <property type="project" value="UniProtKB-KW"/>
</dbReference>
<evidence type="ECO:0000313" key="9">
    <source>
        <dbReference type="Proteomes" id="UP000008672"/>
    </source>
</evidence>
<comment type="subcellular location">
    <subcellularLocation>
        <location evidence="1">Membrane</location>
        <topology evidence="1">Multi-pass membrane protein</topology>
    </subcellularLocation>
</comment>
<reference evidence="9" key="1">
    <citation type="submission" date="2011-08" db="EMBL/GenBank/DDBJ databases">
        <title>The draft genome of Latimeria chalumnae.</title>
        <authorList>
            <person name="Di Palma F."/>
            <person name="Alfoldi J."/>
            <person name="Johnson J."/>
            <person name="Berlin A."/>
            <person name="Gnerre S."/>
            <person name="Jaffe D."/>
            <person name="MacCallum I."/>
            <person name="Young S."/>
            <person name="Walker B.J."/>
            <person name="Lander E."/>
            <person name="Lindblad-Toh K."/>
        </authorList>
    </citation>
    <scope>NUCLEOTIDE SEQUENCE [LARGE SCALE GENOMIC DNA]</scope>
    <source>
        <strain evidence="9">Wild caught</strain>
    </source>
</reference>
<dbReference type="PROSITE" id="PS50262">
    <property type="entry name" value="G_PROTEIN_RECEP_F1_2"/>
    <property type="match status" value="1"/>
</dbReference>
<dbReference type="InterPro" id="IPR052921">
    <property type="entry name" value="GPCR1_Superfamily_Member"/>
</dbReference>
<dbReference type="InterPro" id="IPR000725">
    <property type="entry name" value="Olfact_rcpt"/>
</dbReference>
<organism evidence="8 9">
    <name type="scientific">Latimeria chalumnae</name>
    <name type="common">Coelacanth</name>
    <dbReference type="NCBI Taxonomy" id="7897"/>
    <lineage>
        <taxon>Eukaryota</taxon>
        <taxon>Metazoa</taxon>
        <taxon>Chordata</taxon>
        <taxon>Craniata</taxon>
        <taxon>Vertebrata</taxon>
        <taxon>Euteleostomi</taxon>
        <taxon>Coelacanthiformes</taxon>
        <taxon>Coelacanthidae</taxon>
        <taxon>Latimeria</taxon>
    </lineage>
</organism>
<dbReference type="InterPro" id="IPR017452">
    <property type="entry name" value="GPCR_Rhodpsn_7TM"/>
</dbReference>
<evidence type="ECO:0000256" key="2">
    <source>
        <dbReference type="ARBA" id="ARBA00022692"/>
    </source>
</evidence>
<dbReference type="GeneTree" id="ENSGT00950000182847"/>
<evidence type="ECO:0000313" key="8">
    <source>
        <dbReference type="Ensembl" id="ENSLACP00000007505.1"/>
    </source>
</evidence>
<name>H3ACY4_LATCH</name>
<dbReference type="InterPro" id="IPR000276">
    <property type="entry name" value="GPCR_Rhodpsn"/>
</dbReference>
<evidence type="ECO:0000256" key="5">
    <source>
        <dbReference type="ARBA" id="ARBA00023224"/>
    </source>
</evidence>
<feature type="transmembrane region" description="Helical" evidence="6">
    <location>
        <begin position="79"/>
        <end position="104"/>
    </location>
</feature>
<dbReference type="SUPFAM" id="SSF81321">
    <property type="entry name" value="Family A G protein-coupled receptor-like"/>
    <property type="match status" value="1"/>
</dbReference>
<sequence>MIICKNLSMLVKFKQYMYKITFYFFFFGHISSQVNSISCFFLTPVMTTIFSSTETSNITIVKPSGFYLVGFTHLKNSEYLLVFLLLVYVITLLGNFTLMAVVYLHPQLHNPRYMAVFNLAMVDVLHNTTLIPKALQAFLYNSNYIEFHACFTQTFFAHYAAGMESISIVIMAYDRLVAICFPLRYPYINTNTKMFIIIASCWVSLIIPFLYMAVLNTKLSFCSSIQIPNFFCGFGAMFRLACGDTSLQLRIVQSVTIVLLYGPLVFIFLTYVAILVTVINLDSAESKKKAISTCVAHLILVLLFYGPLIINYMLSQFSLPYSYDIRNITIVLGSTLPPMLNPIIYSLKTDEIRGLLSKTFRKQSIS</sequence>
<feature type="domain" description="G-protein coupled receptors family 1 profile" evidence="7">
    <location>
        <begin position="94"/>
        <end position="345"/>
    </location>
</feature>
<dbReference type="SMART" id="SM01381">
    <property type="entry name" value="7TM_GPCR_Srsx"/>
    <property type="match status" value="1"/>
</dbReference>
<keyword evidence="5" id="KW-0807">Transducer</keyword>
<feature type="transmembrane region" description="Helical" evidence="6">
    <location>
        <begin position="254"/>
        <end position="278"/>
    </location>
</feature>
<dbReference type="Gene3D" id="1.20.1070.10">
    <property type="entry name" value="Rhodopsin 7-helix transmembrane proteins"/>
    <property type="match status" value="1"/>
</dbReference>
<proteinExistence type="predicted"/>
<keyword evidence="3 6" id="KW-1133">Transmembrane helix</keyword>
<evidence type="ECO:0000256" key="1">
    <source>
        <dbReference type="ARBA" id="ARBA00004141"/>
    </source>
</evidence>
<dbReference type="PANTHER" id="PTHR26451">
    <property type="entry name" value="G_PROTEIN_RECEP_F1_2 DOMAIN-CONTAINING PROTEIN"/>
    <property type="match status" value="1"/>
</dbReference>
<dbReference type="OMA" id="SAYIIVW"/>
<dbReference type="AlphaFoldDB" id="H3ACY4"/>
<dbReference type="GO" id="GO:0004984">
    <property type="term" value="F:olfactory receptor activity"/>
    <property type="evidence" value="ECO:0007669"/>
    <property type="project" value="InterPro"/>
</dbReference>
<accession>H3ACY4</accession>
<reference evidence="8" key="3">
    <citation type="submission" date="2025-09" db="UniProtKB">
        <authorList>
            <consortium name="Ensembl"/>
        </authorList>
    </citation>
    <scope>IDENTIFICATION</scope>
</reference>
<keyword evidence="2 6" id="KW-0812">Transmembrane</keyword>